<keyword evidence="2" id="KW-1185">Reference proteome</keyword>
<dbReference type="InterPro" id="IPR036388">
    <property type="entry name" value="WH-like_DNA-bd_sf"/>
</dbReference>
<reference evidence="1 2" key="1">
    <citation type="submission" date="2020-12" db="EMBL/GenBank/DDBJ databases">
        <title>Microbacterium sp. HY060.</title>
        <authorList>
            <person name="Zhou J."/>
        </authorList>
    </citation>
    <scope>NUCLEOTIDE SEQUENCE [LARGE SCALE GENOMIC DNA]</scope>
    <source>
        <strain evidence="1 2">HY60</strain>
    </source>
</reference>
<organism evidence="1 2">
    <name type="scientific">Paramicrobacterium chengjingii</name>
    <dbReference type="NCBI Taxonomy" id="2769067"/>
    <lineage>
        <taxon>Bacteria</taxon>
        <taxon>Bacillati</taxon>
        <taxon>Actinomycetota</taxon>
        <taxon>Actinomycetes</taxon>
        <taxon>Micrococcales</taxon>
        <taxon>Microbacteriaceae</taxon>
        <taxon>Paramicrobacterium</taxon>
    </lineage>
</organism>
<gene>
    <name evidence="1" type="ORF">HCR76_08980</name>
</gene>
<dbReference type="InterPro" id="IPR009057">
    <property type="entry name" value="Homeodomain-like_sf"/>
</dbReference>
<dbReference type="Gene3D" id="1.10.10.10">
    <property type="entry name" value="Winged helix-like DNA-binding domain superfamily/Winged helix DNA-binding domain"/>
    <property type="match status" value="1"/>
</dbReference>
<evidence type="ECO:0000313" key="2">
    <source>
        <dbReference type="Proteomes" id="UP000662814"/>
    </source>
</evidence>
<evidence type="ECO:0000313" key="1">
    <source>
        <dbReference type="EMBL" id="QPZ37019.1"/>
    </source>
</evidence>
<proteinExistence type="predicted"/>
<evidence type="ECO:0008006" key="3">
    <source>
        <dbReference type="Google" id="ProtNLM"/>
    </source>
</evidence>
<sequence>MPAAKKYDAEFQARAVRMYQDRMAEGDFSQRSARVEVDALLGIDESTLRNWIRRGLGEGVTPPVGSERVDEEGALRGW</sequence>
<dbReference type="EMBL" id="CP061169">
    <property type="protein sequence ID" value="QPZ37019.1"/>
    <property type="molecule type" value="Genomic_DNA"/>
</dbReference>
<dbReference type="Proteomes" id="UP000662814">
    <property type="component" value="Chromosome"/>
</dbReference>
<dbReference type="SUPFAM" id="SSF46689">
    <property type="entry name" value="Homeodomain-like"/>
    <property type="match status" value="1"/>
</dbReference>
<name>A0ABX6YE03_9MICO</name>
<dbReference type="RefSeq" id="WP_166990148.1">
    <property type="nucleotide sequence ID" value="NZ_CP061169.1"/>
</dbReference>
<accession>A0ABX6YE03</accession>
<protein>
    <recommendedName>
        <fullName evidence="3">Transposase</fullName>
    </recommendedName>
</protein>